<evidence type="ECO:0000256" key="10">
    <source>
        <dbReference type="PIRSR" id="PIRSR614732-1"/>
    </source>
</evidence>
<evidence type="ECO:0000313" key="15">
    <source>
        <dbReference type="Proteomes" id="UP000661691"/>
    </source>
</evidence>
<proteinExistence type="inferred from homology"/>
<comment type="pathway">
    <text evidence="2 9 12">Pyrimidine metabolism; UMP biosynthesis via de novo pathway; UMP from orotate: step 2/2.</text>
</comment>
<comment type="similarity">
    <text evidence="8 9">Belongs to the OMP decarboxylase family. Type 1 subfamily.</text>
</comment>
<keyword evidence="6 9" id="KW-0456">Lyase</keyword>
<dbReference type="GO" id="GO:0044205">
    <property type="term" value="P:'de novo' UMP biosynthetic process"/>
    <property type="evidence" value="ECO:0007669"/>
    <property type="project" value="UniProtKB-UniRule"/>
</dbReference>
<dbReference type="InterPro" id="IPR001754">
    <property type="entry name" value="OMPdeCOase_dom"/>
</dbReference>
<evidence type="ECO:0000256" key="6">
    <source>
        <dbReference type="ARBA" id="ARBA00023239"/>
    </source>
</evidence>
<feature type="active site" description="Proton donor" evidence="9">
    <location>
        <position position="63"/>
    </location>
</feature>
<dbReference type="CDD" id="cd04725">
    <property type="entry name" value="OMP_decarboxylase_like"/>
    <property type="match status" value="1"/>
</dbReference>
<evidence type="ECO:0000256" key="5">
    <source>
        <dbReference type="ARBA" id="ARBA00022975"/>
    </source>
</evidence>
<name>A0A926N5X7_9BACL</name>
<feature type="binding site" evidence="9">
    <location>
        <begin position="61"/>
        <end position="70"/>
    </location>
    <ligand>
        <name>substrate</name>
    </ligand>
</feature>
<dbReference type="GO" id="GO:0006207">
    <property type="term" value="P:'de novo' pyrimidine nucleobase biosynthetic process"/>
    <property type="evidence" value="ECO:0007669"/>
    <property type="project" value="InterPro"/>
</dbReference>
<keyword evidence="15" id="KW-1185">Reference proteome</keyword>
<dbReference type="Gene3D" id="3.20.20.70">
    <property type="entry name" value="Aldolase class I"/>
    <property type="match status" value="1"/>
</dbReference>
<dbReference type="PANTHER" id="PTHR32119:SF2">
    <property type="entry name" value="OROTIDINE 5'-PHOSPHATE DECARBOXYLASE"/>
    <property type="match status" value="1"/>
</dbReference>
<dbReference type="NCBIfam" id="NF001273">
    <property type="entry name" value="PRK00230.1"/>
    <property type="match status" value="1"/>
</dbReference>
<feature type="binding site" evidence="9 11">
    <location>
        <position position="215"/>
    </location>
    <ligand>
        <name>substrate</name>
    </ligand>
</feature>
<comment type="function">
    <text evidence="1 9">Catalyzes the decarboxylation of orotidine 5'-monophosphate (OMP) to uridine 5'-monophosphate (UMP).</text>
</comment>
<feature type="binding site" evidence="9 11">
    <location>
        <position position="185"/>
    </location>
    <ligand>
        <name>substrate</name>
    </ligand>
</feature>
<dbReference type="InterPro" id="IPR018089">
    <property type="entry name" value="OMPdecase_AS"/>
</dbReference>
<feature type="binding site" evidence="9 11">
    <location>
        <position position="214"/>
    </location>
    <ligand>
        <name>substrate</name>
    </ligand>
</feature>
<dbReference type="FunFam" id="3.20.20.70:FF:000015">
    <property type="entry name" value="Orotidine 5'-phosphate decarboxylase"/>
    <property type="match status" value="1"/>
</dbReference>
<dbReference type="AlphaFoldDB" id="A0A926N5X7"/>
<dbReference type="InterPro" id="IPR011060">
    <property type="entry name" value="RibuloseP-bd_barrel"/>
</dbReference>
<comment type="caution">
    <text evidence="14">The sequence shown here is derived from an EMBL/GenBank/DDBJ whole genome shotgun (WGS) entry which is preliminary data.</text>
</comment>
<dbReference type="EMBL" id="JACXAH010000003">
    <property type="protein sequence ID" value="MBD1371351.1"/>
    <property type="molecule type" value="Genomic_DNA"/>
</dbReference>
<dbReference type="SMART" id="SM00934">
    <property type="entry name" value="OMPdecase"/>
    <property type="match status" value="1"/>
</dbReference>
<keyword evidence="5 9" id="KW-0665">Pyrimidine biosynthesis</keyword>
<reference evidence="14" key="1">
    <citation type="submission" date="2020-09" db="EMBL/GenBank/DDBJ databases">
        <title>A novel bacterium of genus Hazenella, isolated from South China Sea.</title>
        <authorList>
            <person name="Huang H."/>
            <person name="Mo K."/>
            <person name="Hu Y."/>
        </authorList>
    </citation>
    <scope>NUCLEOTIDE SEQUENCE</scope>
    <source>
        <strain evidence="14">IB182357</strain>
    </source>
</reference>
<evidence type="ECO:0000256" key="9">
    <source>
        <dbReference type="HAMAP-Rule" id="MF_01200"/>
    </source>
</evidence>
<organism evidence="14 15">
    <name type="scientific">Polycladospora coralii</name>
    <dbReference type="NCBI Taxonomy" id="2771432"/>
    <lineage>
        <taxon>Bacteria</taxon>
        <taxon>Bacillati</taxon>
        <taxon>Bacillota</taxon>
        <taxon>Bacilli</taxon>
        <taxon>Bacillales</taxon>
        <taxon>Thermoactinomycetaceae</taxon>
        <taxon>Polycladospora</taxon>
    </lineage>
</organism>
<evidence type="ECO:0000259" key="13">
    <source>
        <dbReference type="SMART" id="SM00934"/>
    </source>
</evidence>
<dbReference type="SUPFAM" id="SSF51366">
    <property type="entry name" value="Ribulose-phoshate binding barrel"/>
    <property type="match status" value="1"/>
</dbReference>
<feature type="active site" description="For OMPdecase activity" evidence="10">
    <location>
        <position position="61"/>
    </location>
</feature>
<dbReference type="InterPro" id="IPR014732">
    <property type="entry name" value="OMPdecase"/>
</dbReference>
<dbReference type="HAMAP" id="MF_01200_B">
    <property type="entry name" value="OMPdecase_type1_B"/>
    <property type="match status" value="1"/>
</dbReference>
<dbReference type="Proteomes" id="UP000661691">
    <property type="component" value="Unassembled WGS sequence"/>
</dbReference>
<dbReference type="EC" id="4.1.1.23" evidence="9"/>
<dbReference type="GO" id="GO:0005829">
    <property type="term" value="C:cytosol"/>
    <property type="evidence" value="ECO:0007669"/>
    <property type="project" value="TreeGrafter"/>
</dbReference>
<evidence type="ECO:0000256" key="4">
    <source>
        <dbReference type="ARBA" id="ARBA00022793"/>
    </source>
</evidence>
<keyword evidence="4 9" id="KW-0210">Decarboxylase</keyword>
<dbReference type="Pfam" id="PF00215">
    <property type="entry name" value="OMPdecase"/>
    <property type="match status" value="1"/>
</dbReference>
<dbReference type="GO" id="GO:0004590">
    <property type="term" value="F:orotidine-5'-phosphate decarboxylase activity"/>
    <property type="evidence" value="ECO:0007669"/>
    <property type="project" value="UniProtKB-UniRule"/>
</dbReference>
<comment type="subunit">
    <text evidence="3 9">Homodimer.</text>
</comment>
<dbReference type="PANTHER" id="PTHR32119">
    <property type="entry name" value="OROTIDINE 5'-PHOSPHATE DECARBOXYLASE"/>
    <property type="match status" value="1"/>
</dbReference>
<comment type="catalytic activity">
    <reaction evidence="7 9 12">
        <text>orotidine 5'-phosphate + H(+) = UMP + CO2</text>
        <dbReference type="Rhea" id="RHEA:11596"/>
        <dbReference type="ChEBI" id="CHEBI:15378"/>
        <dbReference type="ChEBI" id="CHEBI:16526"/>
        <dbReference type="ChEBI" id="CHEBI:57538"/>
        <dbReference type="ChEBI" id="CHEBI:57865"/>
        <dbReference type="EC" id="4.1.1.23"/>
    </reaction>
</comment>
<feature type="binding site" evidence="9 11">
    <location>
        <position position="123"/>
    </location>
    <ligand>
        <name>substrate</name>
    </ligand>
</feature>
<dbReference type="InterPro" id="IPR013785">
    <property type="entry name" value="Aldolase_TIM"/>
</dbReference>
<evidence type="ECO:0000256" key="3">
    <source>
        <dbReference type="ARBA" id="ARBA00011738"/>
    </source>
</evidence>
<dbReference type="NCBIfam" id="TIGR01740">
    <property type="entry name" value="pyrF"/>
    <property type="match status" value="1"/>
</dbReference>
<evidence type="ECO:0000256" key="7">
    <source>
        <dbReference type="ARBA" id="ARBA00049157"/>
    </source>
</evidence>
<feature type="binding site" evidence="9 11">
    <location>
        <position position="11"/>
    </location>
    <ligand>
        <name>substrate</name>
    </ligand>
</feature>
<protein>
    <recommendedName>
        <fullName evidence="9">Orotidine 5'-phosphate decarboxylase</fullName>
        <ecNumber evidence="9">4.1.1.23</ecNumber>
    </recommendedName>
    <alternativeName>
        <fullName evidence="9">OMP decarboxylase</fullName>
        <shortName evidence="9">OMPDCase</shortName>
        <shortName evidence="9">OMPdecase</shortName>
    </alternativeName>
</protein>
<evidence type="ECO:0000256" key="12">
    <source>
        <dbReference type="RuleBase" id="RU000512"/>
    </source>
</evidence>
<dbReference type="RefSeq" id="WP_191141495.1">
    <property type="nucleotide sequence ID" value="NZ_JACXAH010000003.1"/>
</dbReference>
<evidence type="ECO:0000256" key="1">
    <source>
        <dbReference type="ARBA" id="ARBA00002356"/>
    </source>
</evidence>
<feature type="binding site" evidence="9 11">
    <location>
        <position position="194"/>
    </location>
    <ligand>
        <name>substrate</name>
    </ligand>
</feature>
<accession>A0A926N5X7</accession>
<evidence type="ECO:0000313" key="14">
    <source>
        <dbReference type="EMBL" id="MBD1371351.1"/>
    </source>
</evidence>
<sequence length="236" mass="25991">MVDPRVFIALDYPSIHEVEQLLAHWQHQQKPAIKIGYQLFYQLGPDWVKQKKKEGYTIFLDLKLHDIPNTVANGVKSLMQLGVDFLTLHASGGAAMIEAARSTVEKHQTKGNQMKLLAVTHLTSMSDQMLHTELGVTESLTENVVRLAQLAHQSGTDGVICSGQEVIEIKDATHPDFLAVTPGIRPHGVDASDQQRVVTPATAIQNGADYIVVGRAITHTKQPIEAYQQICAEIQS</sequence>
<dbReference type="PROSITE" id="PS00156">
    <property type="entry name" value="OMPDECASE"/>
    <property type="match status" value="1"/>
</dbReference>
<feature type="active site" description="For OMPdecase activity" evidence="10">
    <location>
        <position position="66"/>
    </location>
</feature>
<dbReference type="InterPro" id="IPR047596">
    <property type="entry name" value="OMPdecase_bac"/>
</dbReference>
<feature type="active site" description="For OMPdecase activity" evidence="10">
    <location>
        <position position="63"/>
    </location>
</feature>
<evidence type="ECO:0000256" key="8">
    <source>
        <dbReference type="ARBA" id="ARBA00061012"/>
    </source>
</evidence>
<feature type="domain" description="Orotidine 5'-phosphate decarboxylase" evidence="13">
    <location>
        <begin position="5"/>
        <end position="230"/>
    </location>
</feature>
<evidence type="ECO:0000256" key="11">
    <source>
        <dbReference type="PIRSR" id="PIRSR614732-2"/>
    </source>
</evidence>
<evidence type="ECO:0000256" key="2">
    <source>
        <dbReference type="ARBA" id="ARBA00004861"/>
    </source>
</evidence>
<feature type="binding site" evidence="9 11">
    <location>
        <position position="34"/>
    </location>
    <ligand>
        <name>substrate</name>
    </ligand>
</feature>
<gene>
    <name evidence="9 14" type="primary">pyrF</name>
    <name evidence="14" type="ORF">IC620_03150</name>
</gene>